<evidence type="ECO:0000256" key="2">
    <source>
        <dbReference type="ARBA" id="ARBA00005983"/>
    </source>
</evidence>
<dbReference type="PROSITE" id="PS50146">
    <property type="entry name" value="DAGK"/>
    <property type="match status" value="1"/>
</dbReference>
<dbReference type="Pfam" id="PF00781">
    <property type="entry name" value="DAGK_cat"/>
    <property type="match status" value="1"/>
</dbReference>
<name>A0ABW1RVK3_9LACO</name>
<dbReference type="InterPro" id="IPR045540">
    <property type="entry name" value="YegS/DAGK_C"/>
</dbReference>
<dbReference type="RefSeq" id="WP_137600768.1">
    <property type="nucleotide sequence ID" value="NZ_BJDT01000006.1"/>
</dbReference>
<proteinExistence type="inferred from homology"/>
<protein>
    <submittedName>
        <fullName evidence="10">Diacylglycerol/lipid kinase family protein</fullName>
        <ecNumber evidence="10">2.7.1.-</ecNumber>
    </submittedName>
</protein>
<reference evidence="11" key="1">
    <citation type="journal article" date="2019" name="Int. J. Syst. Evol. Microbiol.">
        <title>The Global Catalogue of Microorganisms (GCM) 10K type strain sequencing project: providing services to taxonomists for standard genome sequencing and annotation.</title>
        <authorList>
            <consortium name="The Broad Institute Genomics Platform"/>
            <consortium name="The Broad Institute Genome Sequencing Center for Infectious Disease"/>
            <person name="Wu L."/>
            <person name="Ma J."/>
        </authorList>
    </citation>
    <scope>NUCLEOTIDE SEQUENCE [LARGE SCALE GENOMIC DNA]</scope>
    <source>
        <strain evidence="11">CCM 8924</strain>
    </source>
</reference>
<keyword evidence="7" id="KW-0594">Phospholipid biosynthesis</keyword>
<dbReference type="GO" id="GO:0016301">
    <property type="term" value="F:kinase activity"/>
    <property type="evidence" value="ECO:0007669"/>
    <property type="project" value="UniProtKB-KW"/>
</dbReference>
<dbReference type="InterPro" id="IPR050187">
    <property type="entry name" value="Lipid_Phosphate_FormReg"/>
</dbReference>
<dbReference type="Pfam" id="PF19279">
    <property type="entry name" value="YegS_C"/>
    <property type="match status" value="1"/>
</dbReference>
<evidence type="ECO:0000256" key="5">
    <source>
        <dbReference type="ARBA" id="ARBA00022777"/>
    </source>
</evidence>
<evidence type="ECO:0000313" key="10">
    <source>
        <dbReference type="EMBL" id="MFC6179498.1"/>
    </source>
</evidence>
<dbReference type="InterPro" id="IPR005218">
    <property type="entry name" value="Diacylglycerol/lipid_kinase"/>
</dbReference>
<dbReference type="InterPro" id="IPR017438">
    <property type="entry name" value="ATP-NAD_kinase_N"/>
</dbReference>
<evidence type="ECO:0000256" key="1">
    <source>
        <dbReference type="ARBA" id="ARBA00001946"/>
    </source>
</evidence>
<keyword evidence="6" id="KW-0067">ATP-binding</keyword>
<gene>
    <name evidence="10" type="ORF">ACFQGR_08960</name>
</gene>
<evidence type="ECO:0000259" key="9">
    <source>
        <dbReference type="PROSITE" id="PS50146"/>
    </source>
</evidence>
<evidence type="ECO:0000256" key="7">
    <source>
        <dbReference type="ARBA" id="ARBA00023209"/>
    </source>
</evidence>
<dbReference type="EC" id="2.7.1.-" evidence="10"/>
<keyword evidence="7" id="KW-0443">Lipid metabolism</keyword>
<dbReference type="Gene3D" id="3.40.50.10330">
    <property type="entry name" value="Probable inorganic polyphosphate/atp-NAD kinase, domain 1"/>
    <property type="match status" value="1"/>
</dbReference>
<sequence length="314" mass="35958">MKYIFLVNPIAGSGRAKRKWRILQQYLIEQSFDYEIYFSKATGDIQKRLGNQDYTDPQQSIIIMGGDGTLHEAINGVLHNVKIAQQIPIGYISAGSGNDFARLYSLSNDPVLAFKRIDQAMKYRQFKMIDIGKYTNQQTSMITYFINNMGIGIDATAVHFANDSQTKRWLNKLHMGQWSYLIAALKSLVKQEAFEIMVEDANRQQIRTQKGYFVTIANNPYFGGGIKILPDADPTDGLLDIIIVDKPQHIFRLIWLLGALFRGNYYQYSEVNHIQTKQMILKTTRSEYSHLDGESVSPQIFDAKIQLIKYPICF</sequence>
<dbReference type="NCBIfam" id="TIGR00147">
    <property type="entry name" value="YegS/Rv2252/BmrU family lipid kinase"/>
    <property type="match status" value="1"/>
</dbReference>
<dbReference type="SUPFAM" id="SSF111331">
    <property type="entry name" value="NAD kinase/diacylglycerol kinase-like"/>
    <property type="match status" value="1"/>
</dbReference>
<organism evidence="10 11">
    <name type="scientific">Weissella sagaensis</name>
    <dbReference type="NCBI Taxonomy" id="2559928"/>
    <lineage>
        <taxon>Bacteria</taxon>
        <taxon>Bacillati</taxon>
        <taxon>Bacillota</taxon>
        <taxon>Bacilli</taxon>
        <taxon>Lactobacillales</taxon>
        <taxon>Lactobacillaceae</taxon>
        <taxon>Weissella</taxon>
    </lineage>
</organism>
<keyword evidence="4" id="KW-0547">Nucleotide-binding</keyword>
<dbReference type="InterPro" id="IPR001206">
    <property type="entry name" value="Diacylglycerol_kinase_cat_dom"/>
</dbReference>
<evidence type="ECO:0000256" key="4">
    <source>
        <dbReference type="ARBA" id="ARBA00022741"/>
    </source>
</evidence>
<comment type="caution">
    <text evidence="10">The sequence shown here is derived from an EMBL/GenBank/DDBJ whole genome shotgun (WGS) entry which is preliminary data.</text>
</comment>
<feature type="domain" description="DAGKc" evidence="9">
    <location>
        <begin position="1"/>
        <end position="138"/>
    </location>
</feature>
<dbReference type="InterPro" id="IPR016064">
    <property type="entry name" value="NAD/diacylglycerol_kinase_sf"/>
</dbReference>
<evidence type="ECO:0000313" key="11">
    <source>
        <dbReference type="Proteomes" id="UP001596158"/>
    </source>
</evidence>
<dbReference type="SMART" id="SM00046">
    <property type="entry name" value="DAGKc"/>
    <property type="match status" value="1"/>
</dbReference>
<comment type="similarity">
    <text evidence="2">Belongs to the diacylglycerol/lipid kinase family.</text>
</comment>
<dbReference type="PANTHER" id="PTHR12358">
    <property type="entry name" value="SPHINGOSINE KINASE"/>
    <property type="match status" value="1"/>
</dbReference>
<dbReference type="PANTHER" id="PTHR12358:SF54">
    <property type="entry name" value="SPHINGOSINE KINASE RELATED PROTEIN"/>
    <property type="match status" value="1"/>
</dbReference>
<accession>A0ABW1RVK3</accession>
<evidence type="ECO:0000256" key="8">
    <source>
        <dbReference type="ARBA" id="ARBA00023264"/>
    </source>
</evidence>
<keyword evidence="5 10" id="KW-0418">Kinase</keyword>
<dbReference type="Proteomes" id="UP001596158">
    <property type="component" value="Unassembled WGS sequence"/>
</dbReference>
<keyword evidence="3 10" id="KW-0808">Transferase</keyword>
<keyword evidence="7" id="KW-0444">Lipid biosynthesis</keyword>
<evidence type="ECO:0000256" key="3">
    <source>
        <dbReference type="ARBA" id="ARBA00022679"/>
    </source>
</evidence>
<comment type="cofactor">
    <cofactor evidence="1">
        <name>Mg(2+)</name>
        <dbReference type="ChEBI" id="CHEBI:18420"/>
    </cofactor>
</comment>
<evidence type="ECO:0000256" key="6">
    <source>
        <dbReference type="ARBA" id="ARBA00022840"/>
    </source>
</evidence>
<dbReference type="EMBL" id="JBHSSG010000014">
    <property type="protein sequence ID" value="MFC6179498.1"/>
    <property type="molecule type" value="Genomic_DNA"/>
</dbReference>
<dbReference type="Gene3D" id="2.60.200.40">
    <property type="match status" value="1"/>
</dbReference>
<keyword evidence="11" id="KW-1185">Reference proteome</keyword>
<keyword evidence="8" id="KW-1208">Phospholipid metabolism</keyword>